<keyword evidence="14" id="KW-0812">Transmembrane</keyword>
<dbReference type="SUPFAM" id="SSF56784">
    <property type="entry name" value="HAD-like"/>
    <property type="match status" value="1"/>
</dbReference>
<dbReference type="GO" id="GO:0071592">
    <property type="term" value="P:nicotinic acid riboside biosynthetic process"/>
    <property type="evidence" value="ECO:0007669"/>
    <property type="project" value="TreeGrafter"/>
</dbReference>
<protein>
    <recommendedName>
        <fullName evidence="5">IMP-specific 5'-nucleotidase 1</fullName>
        <ecNumber evidence="4">3.1.3.99</ecNumber>
    </recommendedName>
</protein>
<proteinExistence type="inferred from homology"/>
<evidence type="ECO:0000256" key="11">
    <source>
        <dbReference type="ARBA" id="ARBA00023080"/>
    </source>
</evidence>
<keyword evidence="8 15" id="KW-0378">Hydrolase</keyword>
<comment type="subunit">
    <text evidence="3">Homotetramer.</text>
</comment>
<dbReference type="GO" id="GO:0006190">
    <property type="term" value="P:inosine salvage"/>
    <property type="evidence" value="ECO:0007669"/>
    <property type="project" value="InterPro"/>
</dbReference>
<evidence type="ECO:0000256" key="13">
    <source>
        <dbReference type="SAM" id="MobiDB-lite"/>
    </source>
</evidence>
<dbReference type="AlphaFoldDB" id="U6GBH3"/>
<evidence type="ECO:0000256" key="8">
    <source>
        <dbReference type="ARBA" id="ARBA00022801"/>
    </source>
</evidence>
<evidence type="ECO:0000256" key="12">
    <source>
        <dbReference type="ARBA" id="ARBA00047413"/>
    </source>
</evidence>
<feature type="region of interest" description="Disordered" evidence="13">
    <location>
        <begin position="1"/>
        <end position="66"/>
    </location>
</feature>
<evidence type="ECO:0000313" key="16">
    <source>
        <dbReference type="Proteomes" id="UP000018050"/>
    </source>
</evidence>
<evidence type="ECO:0000256" key="10">
    <source>
        <dbReference type="ARBA" id="ARBA00022842"/>
    </source>
</evidence>
<evidence type="ECO:0000256" key="1">
    <source>
        <dbReference type="ARBA" id="ARBA00001946"/>
    </source>
</evidence>
<sequence length="514" mass="53525">MEDFKQNSSAPQSSPGNAPLQQQQQHQHQEQQQQQGQQQQQQQQQQQRQQQALRRPSMRAASPVSRCQSCDSSADFLRRGSTCCGSSSLPVSVRGPDLLLQQLHALLGCLFNMHSLAELSEPCLEALERYISSNICTSFLPYINPFSQSNSAAAAAAAAAGGAAAGSGDGSGGAAAAAAAAAAAREESEESGAGAAANSNNSSSDEEQQQQQQELDRRQTRTYSALDVSEESVAAATPAAATPAAATPAAATAGTANSSRYSSFIDSPRSCSSCSLSSSSAAAAAAAAGTAAAAAAAGSPVYRHAVGPLFRPPLPSSFIAARDLSSSSSSSNLLPGLHAQATGCIQEQYYTPLLLVSAYRRLDNIYKFAKRLYVPPSVDECRNLLNLAQVLATRRSLRLLTLDGDETLYADGENFQQPAMAKLIAQLLKKGVNVAVVTGAGYGYEADKYAARLGCLFDVLKSEKLNKKECNRFFVMGGESNYLLRFAAAFAAAAFAAAAFAAAAFAAAAFAAGA</sequence>
<keyword evidence="9" id="KW-0067">ATP-binding</keyword>
<dbReference type="VEuPathDB" id="ToxoDB:EAH_00025540"/>
<reference evidence="15" key="2">
    <citation type="submission" date="2013-10" db="EMBL/GenBank/DDBJ databases">
        <authorList>
            <person name="Aslett M."/>
        </authorList>
    </citation>
    <scope>NUCLEOTIDE SEQUENCE</scope>
    <source>
        <strain evidence="15">Houghton</strain>
    </source>
</reference>
<reference evidence="15" key="1">
    <citation type="submission" date="2013-10" db="EMBL/GenBank/DDBJ databases">
        <title>Genomic analysis of the causative agents of coccidiosis in chickens.</title>
        <authorList>
            <person name="Reid A.J."/>
            <person name="Blake D."/>
            <person name="Billington K."/>
            <person name="Browne H."/>
            <person name="Dunn M."/>
            <person name="Hung S."/>
            <person name="Kawahara F."/>
            <person name="Miranda-Saavedra D."/>
            <person name="Mourier T."/>
            <person name="Nagra H."/>
            <person name="Otto T.D."/>
            <person name="Rawlings N."/>
            <person name="Sanchez A."/>
            <person name="Sanders M."/>
            <person name="Subramaniam C."/>
            <person name="Tay Y."/>
            <person name="Dear P."/>
            <person name="Doerig C."/>
            <person name="Gruber A."/>
            <person name="Parkinson J."/>
            <person name="Shirley M."/>
            <person name="Wan K.L."/>
            <person name="Berriman M."/>
            <person name="Tomley F."/>
            <person name="Pain A."/>
        </authorList>
    </citation>
    <scope>NUCLEOTIDE SEQUENCE</scope>
    <source>
        <strain evidence="15">Houghton</strain>
    </source>
</reference>
<comment type="similarity">
    <text evidence="2">Belongs to the ISN1 family.</text>
</comment>
<dbReference type="RefSeq" id="XP_013252079.1">
    <property type="nucleotide sequence ID" value="XM_013396625.1"/>
</dbReference>
<feature type="region of interest" description="Disordered" evidence="13">
    <location>
        <begin position="185"/>
        <end position="221"/>
    </location>
</feature>
<keyword evidence="16" id="KW-1185">Reference proteome</keyword>
<evidence type="ECO:0000256" key="9">
    <source>
        <dbReference type="ARBA" id="ARBA00022840"/>
    </source>
</evidence>
<dbReference type="GO" id="GO:0000287">
    <property type="term" value="F:magnesium ion binding"/>
    <property type="evidence" value="ECO:0007669"/>
    <property type="project" value="InterPro"/>
</dbReference>
<accession>U6GBH3</accession>
<organism evidence="15 16">
    <name type="scientific">Eimeria acervulina</name>
    <name type="common">Coccidian parasite</name>
    <dbReference type="NCBI Taxonomy" id="5801"/>
    <lineage>
        <taxon>Eukaryota</taxon>
        <taxon>Sar</taxon>
        <taxon>Alveolata</taxon>
        <taxon>Apicomplexa</taxon>
        <taxon>Conoidasida</taxon>
        <taxon>Coccidia</taxon>
        <taxon>Eucoccidiorida</taxon>
        <taxon>Eimeriorina</taxon>
        <taxon>Eimeriidae</taxon>
        <taxon>Eimeria</taxon>
    </lineage>
</organism>
<dbReference type="PANTHER" id="PTHR28213:SF1">
    <property type="entry name" value="IMP-SPECIFIC 5'-NUCLEOTIDASE 1"/>
    <property type="match status" value="1"/>
</dbReference>
<evidence type="ECO:0000256" key="7">
    <source>
        <dbReference type="ARBA" id="ARBA00022741"/>
    </source>
</evidence>
<comment type="catalytic activity">
    <reaction evidence="12">
        <text>IMP + H2O = inosine + phosphate</text>
        <dbReference type="Rhea" id="RHEA:27718"/>
        <dbReference type="ChEBI" id="CHEBI:15377"/>
        <dbReference type="ChEBI" id="CHEBI:17596"/>
        <dbReference type="ChEBI" id="CHEBI:43474"/>
        <dbReference type="ChEBI" id="CHEBI:58053"/>
        <dbReference type="EC" id="3.1.3.99"/>
    </reaction>
</comment>
<dbReference type="EMBL" id="HG670697">
    <property type="protein sequence ID" value="CDI77591.1"/>
    <property type="molecule type" value="Genomic_DNA"/>
</dbReference>
<keyword evidence="14" id="KW-0472">Membrane</keyword>
<evidence type="ECO:0000313" key="15">
    <source>
        <dbReference type="EMBL" id="CDI77591.1"/>
    </source>
</evidence>
<evidence type="ECO:0000256" key="14">
    <source>
        <dbReference type="SAM" id="Phobius"/>
    </source>
</evidence>
<dbReference type="Pfam" id="PF06437">
    <property type="entry name" value="ISN1"/>
    <property type="match status" value="1"/>
</dbReference>
<keyword evidence="14" id="KW-1133">Transmembrane helix</keyword>
<dbReference type="GO" id="GO:0071590">
    <property type="term" value="P:nicotinamide riboside biosynthetic process"/>
    <property type="evidence" value="ECO:0007669"/>
    <property type="project" value="TreeGrafter"/>
</dbReference>
<dbReference type="GO" id="GO:0005524">
    <property type="term" value="F:ATP binding"/>
    <property type="evidence" value="ECO:0007669"/>
    <property type="project" value="UniProtKB-KW"/>
</dbReference>
<evidence type="ECO:0000256" key="4">
    <source>
        <dbReference type="ARBA" id="ARBA00012894"/>
    </source>
</evidence>
<feature type="transmembrane region" description="Helical" evidence="14">
    <location>
        <begin position="482"/>
        <end position="512"/>
    </location>
</feature>
<name>U6GBH3_EIMAC</name>
<dbReference type="GO" id="GO:0009117">
    <property type="term" value="P:nucleotide metabolic process"/>
    <property type="evidence" value="ECO:0007669"/>
    <property type="project" value="UniProtKB-KW"/>
</dbReference>
<feature type="compositionally biased region" description="Low complexity" evidence="13">
    <location>
        <begin position="21"/>
        <end position="51"/>
    </location>
</feature>
<feature type="compositionally biased region" description="Polar residues" evidence="13">
    <location>
        <begin position="1"/>
        <end position="20"/>
    </location>
</feature>
<dbReference type="InterPro" id="IPR036412">
    <property type="entry name" value="HAD-like_sf"/>
</dbReference>
<gene>
    <name evidence="15" type="ORF">EAH_00025540</name>
</gene>
<dbReference type="Proteomes" id="UP000018050">
    <property type="component" value="Unassembled WGS sequence"/>
</dbReference>
<dbReference type="OMA" id="SSSWTHA"/>
<keyword evidence="7" id="KW-0547">Nucleotide-binding</keyword>
<dbReference type="InterPro" id="IPR009453">
    <property type="entry name" value="ISN1"/>
</dbReference>
<evidence type="ECO:0000256" key="3">
    <source>
        <dbReference type="ARBA" id="ARBA00011881"/>
    </source>
</evidence>
<dbReference type="GO" id="GO:0008253">
    <property type="term" value="F:5'-nucleotidase activity"/>
    <property type="evidence" value="ECO:0007669"/>
    <property type="project" value="InterPro"/>
</dbReference>
<dbReference type="PANTHER" id="PTHR28213">
    <property type="entry name" value="IMP-SPECIFIC 5'-NUCLEOTIDASE 1"/>
    <property type="match status" value="1"/>
</dbReference>
<evidence type="ECO:0000256" key="6">
    <source>
        <dbReference type="ARBA" id="ARBA00022723"/>
    </source>
</evidence>
<keyword evidence="10" id="KW-0460">Magnesium</keyword>
<keyword evidence="11" id="KW-0546">Nucleotide metabolism</keyword>
<keyword evidence="6" id="KW-0479">Metal-binding</keyword>
<comment type="cofactor">
    <cofactor evidence="1">
        <name>Mg(2+)</name>
        <dbReference type="ChEBI" id="CHEBI:18420"/>
    </cofactor>
</comment>
<feature type="compositionally biased region" description="Low complexity" evidence="13">
    <location>
        <begin position="191"/>
        <end position="213"/>
    </location>
</feature>
<dbReference type="GeneID" id="25270624"/>
<evidence type="ECO:0000256" key="5">
    <source>
        <dbReference type="ARBA" id="ARBA00015544"/>
    </source>
</evidence>
<evidence type="ECO:0000256" key="2">
    <source>
        <dbReference type="ARBA" id="ARBA00005307"/>
    </source>
</evidence>
<dbReference type="OrthoDB" id="331168at2759"/>
<dbReference type="EC" id="3.1.3.99" evidence="4"/>